<dbReference type="InterPro" id="IPR036291">
    <property type="entry name" value="NAD(P)-bd_dom_sf"/>
</dbReference>
<proteinExistence type="predicted"/>
<sequence length="347" mass="38471">MSRLKLCFIGGGNHANRFIYPSLASARDVDLAAVCTRSPETAEATRQRHGADRAYSDYRLMIDREKPDALLIVGPPRLHFEAGRYCLEKRVPFFIEKPSGENLAQAQELADKAASSGCFGQVGYMMRHSAVIKQVRAICATENTGELLYGTVKYFTSGPYRANSTYGLEGTDDLSFLWRYLMVQAVHPVNLAASFLGDIVEVAPDVQFSGENIVIEIRLRDRAGGRMRVLLHTLVAPGYGNLQFNTELFFANRTMIFTDAFHALDYYPPEPQKSYFPASNGNAARWQFATFGSNNVKMGYETEVASFLDCVRKGTQPADTTTLADSLKTMAILDQVRANVASIQNKA</sequence>
<dbReference type="Gene3D" id="3.40.50.720">
    <property type="entry name" value="NAD(P)-binding Rossmann-like Domain"/>
    <property type="match status" value="1"/>
</dbReference>
<dbReference type="Proteomes" id="UP001238163">
    <property type="component" value="Unassembled WGS sequence"/>
</dbReference>
<dbReference type="PANTHER" id="PTHR43708">
    <property type="entry name" value="CONSERVED EXPRESSED OXIDOREDUCTASE (EUROFUNG)"/>
    <property type="match status" value="1"/>
</dbReference>
<dbReference type="SUPFAM" id="SSF51735">
    <property type="entry name" value="NAD(P)-binding Rossmann-fold domains"/>
    <property type="match status" value="1"/>
</dbReference>
<dbReference type="InterPro" id="IPR051317">
    <property type="entry name" value="Gfo/Idh/MocA_oxidoreduct"/>
</dbReference>
<evidence type="ECO:0000259" key="1">
    <source>
        <dbReference type="Pfam" id="PF01408"/>
    </source>
</evidence>
<feature type="domain" description="Gfo/Idh/MocA-like oxidoreductase N-terminal" evidence="1">
    <location>
        <begin position="5"/>
        <end position="124"/>
    </location>
</feature>
<organism evidence="2 3">
    <name type="scientific">Oligosphaera ethanolica</name>
    <dbReference type="NCBI Taxonomy" id="760260"/>
    <lineage>
        <taxon>Bacteria</taxon>
        <taxon>Pseudomonadati</taxon>
        <taxon>Lentisphaerota</taxon>
        <taxon>Oligosphaeria</taxon>
        <taxon>Oligosphaerales</taxon>
        <taxon>Oligosphaeraceae</taxon>
        <taxon>Oligosphaera</taxon>
    </lineage>
</organism>
<dbReference type="Pfam" id="PF01408">
    <property type="entry name" value="GFO_IDH_MocA"/>
    <property type="match status" value="1"/>
</dbReference>
<reference evidence="2" key="1">
    <citation type="submission" date="2023-07" db="EMBL/GenBank/DDBJ databases">
        <title>Genomic Encyclopedia of Type Strains, Phase IV (KMG-IV): sequencing the most valuable type-strain genomes for metagenomic binning, comparative biology and taxonomic classification.</title>
        <authorList>
            <person name="Goeker M."/>
        </authorList>
    </citation>
    <scope>NUCLEOTIDE SEQUENCE</scope>
    <source>
        <strain evidence="2">DSM 24202</strain>
    </source>
</reference>
<dbReference type="GO" id="GO:0000166">
    <property type="term" value="F:nucleotide binding"/>
    <property type="evidence" value="ECO:0007669"/>
    <property type="project" value="InterPro"/>
</dbReference>
<dbReference type="RefSeq" id="WP_307264430.1">
    <property type="nucleotide sequence ID" value="NZ_JAUSVL010000001.1"/>
</dbReference>
<dbReference type="InterPro" id="IPR000683">
    <property type="entry name" value="Gfo/Idh/MocA-like_OxRdtase_N"/>
</dbReference>
<dbReference type="Gene3D" id="3.30.360.10">
    <property type="entry name" value="Dihydrodipicolinate Reductase, domain 2"/>
    <property type="match status" value="1"/>
</dbReference>
<name>A0AAE4AQV2_9BACT</name>
<evidence type="ECO:0000313" key="2">
    <source>
        <dbReference type="EMBL" id="MDQ0291523.1"/>
    </source>
</evidence>
<dbReference type="EMBL" id="JAUSVL010000001">
    <property type="protein sequence ID" value="MDQ0291523.1"/>
    <property type="molecule type" value="Genomic_DNA"/>
</dbReference>
<protein>
    <submittedName>
        <fullName evidence="2">Dehydrogenase</fullName>
    </submittedName>
</protein>
<evidence type="ECO:0000313" key="3">
    <source>
        <dbReference type="Proteomes" id="UP001238163"/>
    </source>
</evidence>
<comment type="caution">
    <text evidence="2">The sequence shown here is derived from an EMBL/GenBank/DDBJ whole genome shotgun (WGS) entry which is preliminary data.</text>
</comment>
<dbReference type="PANTHER" id="PTHR43708:SF4">
    <property type="entry name" value="OXIDOREDUCTASE YCEM-RELATED"/>
    <property type="match status" value="1"/>
</dbReference>
<dbReference type="AlphaFoldDB" id="A0AAE4AQV2"/>
<gene>
    <name evidence="2" type="ORF">J3R75_003630</name>
</gene>
<keyword evidence="3" id="KW-1185">Reference proteome</keyword>
<accession>A0AAE4AQV2</accession>